<dbReference type="InterPro" id="IPR018490">
    <property type="entry name" value="cNMP-bd_dom_sf"/>
</dbReference>
<feature type="transmembrane region" description="Helical" evidence="10">
    <location>
        <begin position="1110"/>
        <end position="1129"/>
    </location>
</feature>
<feature type="region of interest" description="Disordered" evidence="9">
    <location>
        <begin position="519"/>
        <end position="541"/>
    </location>
</feature>
<dbReference type="InterPro" id="IPR000595">
    <property type="entry name" value="cNMP-bd_dom"/>
</dbReference>
<evidence type="ECO:0000256" key="9">
    <source>
        <dbReference type="SAM" id="MobiDB-lite"/>
    </source>
</evidence>
<dbReference type="InterPro" id="IPR014710">
    <property type="entry name" value="RmlC-like_jellyroll"/>
</dbReference>
<dbReference type="Pfam" id="PF00027">
    <property type="entry name" value="cNMP_binding"/>
    <property type="match status" value="4"/>
</dbReference>
<feature type="compositionally biased region" description="Basic and acidic residues" evidence="9">
    <location>
        <begin position="1054"/>
        <end position="1065"/>
    </location>
</feature>
<dbReference type="Proteomes" id="UP001162131">
    <property type="component" value="Unassembled WGS sequence"/>
</dbReference>
<feature type="transmembrane region" description="Helical" evidence="10">
    <location>
        <begin position="1823"/>
        <end position="1844"/>
    </location>
</feature>
<dbReference type="PROSITE" id="PS00888">
    <property type="entry name" value="CNMP_BINDING_1"/>
    <property type="match status" value="1"/>
</dbReference>
<dbReference type="EMBL" id="CAJZBQ010000023">
    <property type="protein sequence ID" value="CAG9319774.1"/>
    <property type="molecule type" value="Genomic_DNA"/>
</dbReference>
<dbReference type="PROSITE" id="PS50042">
    <property type="entry name" value="CNMP_BINDING_3"/>
    <property type="match status" value="4"/>
</dbReference>
<feature type="domain" description="Cyclic nucleotide-binding" evidence="11">
    <location>
        <begin position="904"/>
        <end position="1022"/>
    </location>
</feature>
<feature type="transmembrane region" description="Helical" evidence="10">
    <location>
        <begin position="1642"/>
        <end position="1665"/>
    </location>
</feature>
<keyword evidence="2" id="KW-0813">Transport</keyword>
<evidence type="ECO:0000313" key="12">
    <source>
        <dbReference type="EMBL" id="CAG9319774.1"/>
    </source>
</evidence>
<keyword evidence="4 10" id="KW-1133">Transmembrane helix</keyword>
<organism evidence="12 13">
    <name type="scientific">Blepharisma stoltei</name>
    <dbReference type="NCBI Taxonomy" id="1481888"/>
    <lineage>
        <taxon>Eukaryota</taxon>
        <taxon>Sar</taxon>
        <taxon>Alveolata</taxon>
        <taxon>Ciliophora</taxon>
        <taxon>Postciliodesmatophora</taxon>
        <taxon>Heterotrichea</taxon>
        <taxon>Heterotrichida</taxon>
        <taxon>Blepharismidae</taxon>
        <taxon>Blepharisma</taxon>
    </lineage>
</organism>
<dbReference type="Gene3D" id="1.10.287.70">
    <property type="match status" value="4"/>
</dbReference>
<keyword evidence="8" id="KW-0407">Ion channel</keyword>
<dbReference type="GO" id="GO:0016020">
    <property type="term" value="C:membrane"/>
    <property type="evidence" value="ECO:0007669"/>
    <property type="project" value="UniProtKB-SubCell"/>
</dbReference>
<feature type="transmembrane region" description="Helical" evidence="10">
    <location>
        <begin position="1245"/>
        <end position="1266"/>
    </location>
</feature>
<feature type="transmembrane region" description="Helical" evidence="10">
    <location>
        <begin position="611"/>
        <end position="630"/>
    </location>
</feature>
<dbReference type="GO" id="GO:0044877">
    <property type="term" value="F:protein-containing complex binding"/>
    <property type="evidence" value="ECO:0007669"/>
    <property type="project" value="TreeGrafter"/>
</dbReference>
<feature type="transmembrane region" description="Helical" evidence="10">
    <location>
        <begin position="774"/>
        <end position="790"/>
    </location>
</feature>
<keyword evidence="13" id="KW-1185">Reference proteome</keyword>
<dbReference type="PANTHER" id="PTHR45638:SF11">
    <property type="entry name" value="CYCLIC NUCLEOTIDE-GATED CATION CHANNEL SUBUNIT A"/>
    <property type="match status" value="1"/>
</dbReference>
<feature type="transmembrane region" description="Helical" evidence="10">
    <location>
        <begin position="281"/>
        <end position="308"/>
    </location>
</feature>
<dbReference type="InterPro" id="IPR018488">
    <property type="entry name" value="cNMP-bd_CS"/>
</dbReference>
<dbReference type="PANTHER" id="PTHR45638">
    <property type="entry name" value="CYCLIC NUCLEOTIDE-GATED CATION CHANNEL SUBUNIT A"/>
    <property type="match status" value="1"/>
</dbReference>
<evidence type="ECO:0000256" key="4">
    <source>
        <dbReference type="ARBA" id="ARBA00022989"/>
    </source>
</evidence>
<evidence type="ECO:0000256" key="3">
    <source>
        <dbReference type="ARBA" id="ARBA00022692"/>
    </source>
</evidence>
<evidence type="ECO:0000256" key="1">
    <source>
        <dbReference type="ARBA" id="ARBA00004141"/>
    </source>
</evidence>
<dbReference type="SUPFAM" id="SSF81324">
    <property type="entry name" value="Voltage-gated potassium channels"/>
    <property type="match status" value="4"/>
</dbReference>
<feature type="transmembrane region" description="Helical" evidence="10">
    <location>
        <begin position="802"/>
        <end position="823"/>
    </location>
</feature>
<name>A0AAU9J1N7_9CILI</name>
<keyword evidence="7" id="KW-1071">Ligand-gated ion channel</keyword>
<dbReference type="InterPro" id="IPR050866">
    <property type="entry name" value="CNG_cation_channel"/>
</dbReference>
<feature type="transmembrane region" description="Helical" evidence="10">
    <location>
        <begin position="651"/>
        <end position="669"/>
    </location>
</feature>
<keyword evidence="5" id="KW-0406">Ion transport</keyword>
<evidence type="ECO:0000259" key="11">
    <source>
        <dbReference type="PROSITE" id="PS50042"/>
    </source>
</evidence>
<comment type="caution">
    <text evidence="12">The sequence shown here is derived from an EMBL/GenBank/DDBJ whole genome shotgun (WGS) entry which is preliminary data.</text>
</comment>
<feature type="transmembrane region" description="Helical" evidence="10">
    <location>
        <begin position="1135"/>
        <end position="1161"/>
    </location>
</feature>
<feature type="domain" description="Cyclic nucleotide-binding" evidence="11">
    <location>
        <begin position="1939"/>
        <end position="2027"/>
    </location>
</feature>
<gene>
    <name evidence="12" type="ORF">BSTOLATCC_MIC24322</name>
</gene>
<dbReference type="SUPFAM" id="SSF51206">
    <property type="entry name" value="cAMP-binding domain-like"/>
    <property type="match status" value="4"/>
</dbReference>
<evidence type="ECO:0000256" key="5">
    <source>
        <dbReference type="ARBA" id="ARBA00023065"/>
    </source>
</evidence>
<feature type="transmembrane region" description="Helical" evidence="10">
    <location>
        <begin position="1209"/>
        <end position="1233"/>
    </location>
</feature>
<feature type="transmembrane region" description="Helical" evidence="10">
    <location>
        <begin position="1331"/>
        <end position="1351"/>
    </location>
</feature>
<dbReference type="Gene3D" id="2.60.120.10">
    <property type="entry name" value="Jelly Rolls"/>
    <property type="match status" value="4"/>
</dbReference>
<feature type="transmembrane region" description="Helical" evidence="10">
    <location>
        <begin position="1182"/>
        <end position="1203"/>
    </location>
</feature>
<dbReference type="Gene3D" id="1.10.287.630">
    <property type="entry name" value="Helix hairpin bin"/>
    <property type="match status" value="3"/>
</dbReference>
<protein>
    <recommendedName>
        <fullName evidence="11">Cyclic nucleotide-binding domain-containing protein</fullName>
    </recommendedName>
</protein>
<feature type="transmembrane region" description="Helical" evidence="10">
    <location>
        <begin position="1612"/>
        <end position="1630"/>
    </location>
</feature>
<keyword evidence="3 10" id="KW-0812">Transmembrane</keyword>
<feature type="transmembrane region" description="Helical" evidence="10">
    <location>
        <begin position="98"/>
        <end position="117"/>
    </location>
</feature>
<reference evidence="12" key="1">
    <citation type="submission" date="2021-09" db="EMBL/GenBank/DDBJ databases">
        <authorList>
            <consortium name="AG Swart"/>
            <person name="Singh M."/>
            <person name="Singh A."/>
            <person name="Seah K."/>
            <person name="Emmerich C."/>
        </authorList>
    </citation>
    <scope>NUCLEOTIDE SEQUENCE</scope>
    <source>
        <strain evidence="12">ATCC30299</strain>
    </source>
</reference>
<proteinExistence type="predicted"/>
<dbReference type="PROSITE" id="PS00889">
    <property type="entry name" value="CNMP_BINDING_2"/>
    <property type="match status" value="1"/>
</dbReference>
<evidence type="ECO:0000256" key="2">
    <source>
        <dbReference type="ARBA" id="ARBA00022448"/>
    </source>
</evidence>
<accession>A0AAU9J1N7</accession>
<feature type="region of interest" description="Disordered" evidence="9">
    <location>
        <begin position="1052"/>
        <end position="1071"/>
    </location>
</feature>
<feature type="transmembrane region" description="Helical" evidence="10">
    <location>
        <begin position="1793"/>
        <end position="1811"/>
    </location>
</feature>
<dbReference type="CDD" id="cd00038">
    <property type="entry name" value="CAP_ED"/>
    <property type="match status" value="4"/>
</dbReference>
<dbReference type="SMART" id="SM00100">
    <property type="entry name" value="cNMP"/>
    <property type="match status" value="4"/>
</dbReference>
<feature type="transmembrane region" description="Helical" evidence="10">
    <location>
        <begin position="705"/>
        <end position="732"/>
    </location>
</feature>
<feature type="transmembrane region" description="Helical" evidence="10">
    <location>
        <begin position="573"/>
        <end position="591"/>
    </location>
</feature>
<evidence type="ECO:0000256" key="7">
    <source>
        <dbReference type="ARBA" id="ARBA00023286"/>
    </source>
</evidence>
<evidence type="ECO:0000256" key="10">
    <source>
        <dbReference type="SAM" id="Phobius"/>
    </source>
</evidence>
<feature type="domain" description="Cyclic nucleotide-binding" evidence="11">
    <location>
        <begin position="1431"/>
        <end position="1537"/>
    </location>
</feature>
<keyword evidence="6 10" id="KW-0472">Membrane</keyword>
<dbReference type="GO" id="GO:0005221">
    <property type="term" value="F:intracellularly cyclic nucleotide-activated monoatomic cation channel activity"/>
    <property type="evidence" value="ECO:0007669"/>
    <property type="project" value="InterPro"/>
</dbReference>
<dbReference type="InterPro" id="IPR005821">
    <property type="entry name" value="Ion_trans_dom"/>
</dbReference>
<sequence>MIVRGSSINPSSFMRVDSYNPGIEKLSEKALGTGIIKKEKNFRKHKKKQDLEMQTYIKLTSTSEHDFHTKWAMLILIVNLYNIFTATYFLGIKGFPSSIWLAIELSFEIILLCDYISRWILKNLEVWSRMWMLHEKSTYLHNICLFISSIPYSFFSLIMSVNLDGWGVAIVRILKTLRFFQFFTFFENQEILLKKASGGFLMKVCKYLILLLVIFQSTGMLLLVVGRIEVEKNNPYNWLQPWIDGDAQTYEIYTDAFYWAASMISRISYNSPIPNTAGEKVISALIMILGVFTCAFICGLIVHMLITVKAKDFETEQKLERAKKWCRLRHINSHLKVRILAYYYFVRTQFSHFIDWGFLDELPLSLKSEISVSIHSDMIPKVAIFEMADPSFVLSIVRCLTPKVFMAGDYIIRQGDYAEELFFIKIGTVEVIAADSETIIAYLEEGDYFGEIGVLLDQRRSLSVRSYNATMISSISKNDLMPVLQNYPEYHEFLKNVAEQRLKTTNTEDIDYLCDLQVDESDSDSSDSSDENTDPSFGTHIDHSEKTCIQRFISVAKTNDVQGSYIIDPFSQFFYIWLLTISISFGFYLFYVPFIIAFEYPDFDLWLSFDVIAYVIYIVDIAVCSNTSLYTEHGTYNSDIDAIRRNYLENYLLMDIISSVPIDFLLIAFDAPRYAAAFFKLVRFFKAKRIWNLLGFLQQHMKSSIILITLIESITLVIYYAHYVACISFYLAKLQYWINPNTRFNKENFINQFALNNYYNPDDTILDIPIFDQYVNLLYFGYSIVTLGVYGDIPVCTTAEKVLSMIFLIVSTILEAFLISRAWNLATNYHKNHTEHLAKVSIIKQWMSHCKLSKDLQQRVLNYYNLLWTKLQGCDDEEILLDLPESLRTDIRYFLFAGLTKSGFFPEDEKGAILSIIRRCKLSMVCGGERIVTEGELGLEMYFILEGEVEIVSSTGFVFNTLGSGMVFGEIALLKIVPSVRSATVRAKIDTTLAILSMSDFNFVMNNYPDFSQKVRKIAAERERMNRVTMQNNSMKALVTYVNDSETLKFTSLENKEEEKPKDISNDQDENNATQDNMETKIFPNGDVPVYVFQFNPLLVKFHSYRWKQFVYFIVNFYNFVWMPLQIAFEYKYEHWSISLEICSMVIYLIFGMYYWMLYDVISKCPHSAVKKKFPNVKPKTAFWKSVHNFVLFLPFAMIFSLSETPEPRWIISILSIIRISGIYCVVEVFDYLKHRMKYFIFFRFFEVAVIYFMANHLCACFFIEIGRSEDTVHSWFYKIYLSKSNFSVHDSLSNSTILVHAYHWASMVVSHVGYGYITSVSPWEKVYNCFMFLLGFFVFIVLFGSICSLFKELISNRRYKLKDNYEYVRDFIKKKKVDQQFMKQINDYFNYLWKANKGIIDQDILKHLTPTLMSDIQLYRYREAVQNSQLFRKKDGKIHEQLARTMFRLCHTEFYLIGDPIMHGGERNNDFFIMLDGEADIIDIRGKANVKTLKTGDHFGEVGSFIPEIPVRTASAVAIKICQVARLKADQLEMLMDAFPEWYESMQKLAENRIKETFCAESIEEAIAKFDKIAKKISNDPSTAKKYQKRTEKLMAPKISKILSIEPSNRWMNLTLLHMATLIYTAFALPLEVCFNIKLNYFLYIMEVICVSESIVFFAIITKYTIFSRKKKNDEEMDIEHHKHFIIFDILGMSPFNLIFDMMRIEHPFYLIILLRLLRIASVFRLQSLFSKMEMQWRHISFILNCIKATVIAVIFIHWLSCLWYFMNWQEDGYSWAESNHLEDSTTWNKTSFSYFYILNILTLTGYSFMQEANDTERVVTIFLIFIGDMLIAMLFGFMATVIESHKSELQDYINKLNSPFSVTNKSEKSEQLMKKLKSFYAFSTSLSQVHGPIDFNQLYMYLPSNIVNSIIYECNRPVLKEVTYLQLTDSVELYESLAMLLKPRLFLPEDYIIYHYDFGCEMFFIIEGSAEIRSIDGKKTIKTLTKGSVVGDIELITDEKPFYSVVAKTLCLSYFVGKTDFHKLVIQFPDISEQIKLETEKLRRERTDLNVIIEQDSYIEEDGSPLVNSQDIINSMTIYKLVNFPIIQEASDTNWIGAYSGLKNLNSQTIKKPGTLAITKKSSKRRPHYSKEHKRRFSREFIGKEIMISELSSISIKTDKP</sequence>
<evidence type="ECO:0000313" key="13">
    <source>
        <dbReference type="Proteomes" id="UP001162131"/>
    </source>
</evidence>
<comment type="subcellular location">
    <subcellularLocation>
        <location evidence="1">Membrane</location>
        <topology evidence="1">Multi-pass membrane protein</topology>
    </subcellularLocation>
</comment>
<dbReference type="Pfam" id="PF00520">
    <property type="entry name" value="Ion_trans"/>
    <property type="match status" value="2"/>
</dbReference>
<evidence type="ECO:0000256" key="6">
    <source>
        <dbReference type="ARBA" id="ARBA00023136"/>
    </source>
</evidence>
<feature type="transmembrane region" description="Helical" evidence="10">
    <location>
        <begin position="207"/>
        <end position="228"/>
    </location>
</feature>
<evidence type="ECO:0000256" key="8">
    <source>
        <dbReference type="ARBA" id="ARBA00023303"/>
    </source>
</evidence>
<feature type="transmembrane region" description="Helical" evidence="10">
    <location>
        <begin position="138"/>
        <end position="159"/>
    </location>
</feature>
<feature type="transmembrane region" description="Helical" evidence="10">
    <location>
        <begin position="1743"/>
        <end position="1767"/>
    </location>
</feature>
<feature type="compositionally biased region" description="Acidic residues" evidence="9">
    <location>
        <begin position="519"/>
        <end position="533"/>
    </location>
</feature>
<feature type="domain" description="Cyclic nucleotide-binding" evidence="11">
    <location>
        <begin position="384"/>
        <end position="484"/>
    </location>
</feature>
<feature type="transmembrane region" description="Helical" evidence="10">
    <location>
        <begin position="71"/>
        <end position="92"/>
    </location>
</feature>